<feature type="region of interest" description="Disordered" evidence="1">
    <location>
        <begin position="371"/>
        <end position="405"/>
    </location>
</feature>
<feature type="compositionally biased region" description="Basic residues" evidence="1">
    <location>
        <begin position="28"/>
        <end position="41"/>
    </location>
</feature>
<dbReference type="OrthoDB" id="5226911at2759"/>
<dbReference type="OMA" id="HHDCSSR"/>
<feature type="region of interest" description="Disordered" evidence="1">
    <location>
        <begin position="28"/>
        <end position="52"/>
    </location>
</feature>
<evidence type="ECO:0000313" key="2">
    <source>
        <dbReference type="EMBL" id="KIV91784.1"/>
    </source>
</evidence>
<sequence>MGSIDVASIVASILAAFTSSIDVFNRLKGNKKKQRPSRARPPRPSEEEEWLRRSLTERPIEIRHLYDQSRATHGPSFEMGDGPAHSSLAHTLLVLNTGLINLLNNALHRRGDSKAREASRRSLYNLSESAALDTLLALGQLNSRLSLMRGGGGGIPPVVSRGERDERYHGLAKRQKRSKRDEQQQQQQRQEGAAGAEQSSSSSSRKHHPPLPSSLLAHGGKVRSKNGSSVVSATEARRLTQQVDSHHDKSRSNDSAALPQDSISQISLMRDQKRKKSRPPKDNVDAYQPHNHNNDRISPGVYPSLSDGPPWQSEVEPEPSMLLVSVACFEEQQPLRDPMRVVPRKLTSGSHSRPTSTATFLSTSTKIGEIPEHRRSDRNKPLDRHVPRRKVQPIPPPLEPQLSGAKASRFMFWKKTHKPLDAAVG</sequence>
<accession>A0A0D1ZCV7</accession>
<name>A0A0D1ZCV7_EXOME</name>
<proteinExistence type="predicted"/>
<dbReference type="RefSeq" id="XP_016223358.1">
    <property type="nucleotide sequence ID" value="XM_016371065.1"/>
</dbReference>
<dbReference type="EMBL" id="KN847523">
    <property type="protein sequence ID" value="KIV91784.1"/>
    <property type="molecule type" value="Genomic_DNA"/>
</dbReference>
<reference evidence="2 3" key="1">
    <citation type="submission" date="2015-01" db="EMBL/GenBank/DDBJ databases">
        <title>The Genome Sequence of Exophiala mesophila CBS40295.</title>
        <authorList>
            <consortium name="The Broad Institute Genomics Platform"/>
            <person name="Cuomo C."/>
            <person name="de Hoog S."/>
            <person name="Gorbushina A."/>
            <person name="Stielow B."/>
            <person name="Teixiera M."/>
            <person name="Abouelleil A."/>
            <person name="Chapman S.B."/>
            <person name="Priest M."/>
            <person name="Young S.K."/>
            <person name="Wortman J."/>
            <person name="Nusbaum C."/>
            <person name="Birren B."/>
        </authorList>
    </citation>
    <scope>NUCLEOTIDE SEQUENCE [LARGE SCALE GENOMIC DNA]</scope>
    <source>
        <strain evidence="2 3">CBS 40295</strain>
    </source>
</reference>
<dbReference type="STRING" id="212818.A0A0D1ZCV7"/>
<dbReference type="VEuPathDB" id="FungiDB:PV10_06288"/>
<feature type="compositionally biased region" description="Low complexity" evidence="1">
    <location>
        <begin position="184"/>
        <end position="203"/>
    </location>
</feature>
<dbReference type="HOGENOM" id="CLU_035616_0_0_1"/>
<dbReference type="AlphaFoldDB" id="A0A0D1ZCV7"/>
<gene>
    <name evidence="2" type="ORF">PV10_06288</name>
</gene>
<dbReference type="GeneID" id="27324133"/>
<protein>
    <submittedName>
        <fullName evidence="2">Uncharacterized protein</fullName>
    </submittedName>
</protein>
<organism evidence="2 3">
    <name type="scientific">Exophiala mesophila</name>
    <name type="common">Black yeast-like fungus</name>
    <dbReference type="NCBI Taxonomy" id="212818"/>
    <lineage>
        <taxon>Eukaryota</taxon>
        <taxon>Fungi</taxon>
        <taxon>Dikarya</taxon>
        <taxon>Ascomycota</taxon>
        <taxon>Pezizomycotina</taxon>
        <taxon>Eurotiomycetes</taxon>
        <taxon>Chaetothyriomycetidae</taxon>
        <taxon>Chaetothyriales</taxon>
        <taxon>Herpotrichiellaceae</taxon>
        <taxon>Exophiala</taxon>
    </lineage>
</organism>
<evidence type="ECO:0000256" key="1">
    <source>
        <dbReference type="SAM" id="MobiDB-lite"/>
    </source>
</evidence>
<feature type="region of interest" description="Disordered" evidence="1">
    <location>
        <begin position="147"/>
        <end position="316"/>
    </location>
</feature>
<keyword evidence="3" id="KW-1185">Reference proteome</keyword>
<dbReference type="Proteomes" id="UP000054302">
    <property type="component" value="Unassembled WGS sequence"/>
</dbReference>
<feature type="compositionally biased region" description="Basic and acidic residues" evidence="1">
    <location>
        <begin position="371"/>
        <end position="385"/>
    </location>
</feature>
<evidence type="ECO:0000313" key="3">
    <source>
        <dbReference type="Proteomes" id="UP000054302"/>
    </source>
</evidence>